<evidence type="ECO:0000256" key="5">
    <source>
        <dbReference type="ARBA" id="ARBA00012609"/>
    </source>
</evidence>
<evidence type="ECO:0000256" key="7">
    <source>
        <dbReference type="ARBA" id="ARBA00022631"/>
    </source>
</evidence>
<proteinExistence type="inferred from homology"/>
<evidence type="ECO:0000256" key="2">
    <source>
        <dbReference type="ARBA" id="ARBA00002704"/>
    </source>
</evidence>
<dbReference type="SMART" id="SM00095">
    <property type="entry name" value="TR_THY"/>
    <property type="match status" value="1"/>
</dbReference>
<keyword evidence="8 9" id="KW-0378">Hydrolase</keyword>
<evidence type="ECO:0000256" key="4">
    <source>
        <dbReference type="ARBA" id="ARBA00011881"/>
    </source>
</evidence>
<dbReference type="CDD" id="cd05822">
    <property type="entry name" value="TLP_HIUase"/>
    <property type="match status" value="1"/>
</dbReference>
<protein>
    <recommendedName>
        <fullName evidence="6 9">5-hydroxyisourate hydrolase</fullName>
        <shortName evidence="9">HIU hydrolase</shortName>
        <shortName evidence="9">HIUHase</shortName>
        <ecNumber evidence="5 9">3.5.2.17</ecNumber>
    </recommendedName>
</protein>
<dbReference type="SUPFAM" id="SSF49472">
    <property type="entry name" value="Transthyretin (synonym: prealbumin)"/>
    <property type="match status" value="1"/>
</dbReference>
<dbReference type="Gene3D" id="2.60.40.180">
    <property type="entry name" value="Transthyretin/hydroxyisourate hydrolase domain"/>
    <property type="match status" value="1"/>
</dbReference>
<dbReference type="PROSITE" id="PS00769">
    <property type="entry name" value="TRANSTHYRETIN_2"/>
    <property type="match status" value="1"/>
</dbReference>
<comment type="function">
    <text evidence="2">Catalyzes the hydrolysis of 5-hydroxyisourate (HIU) to 2-oxo-4-hydroxy-4-carboxy-5-ureidoimidazoline (OHCU).</text>
</comment>
<dbReference type="EMBL" id="BBMS01000137">
    <property type="protein sequence ID" value="GAL31184.1"/>
    <property type="molecule type" value="Genomic_DNA"/>
</dbReference>
<gene>
    <name evidence="11" type="ORF">JCM19239_735</name>
</gene>
<dbReference type="InterPro" id="IPR014306">
    <property type="entry name" value="Hydroxyisourate_hydrolase"/>
</dbReference>
<evidence type="ECO:0000256" key="8">
    <source>
        <dbReference type="ARBA" id="ARBA00022801"/>
    </source>
</evidence>
<evidence type="ECO:0000259" key="10">
    <source>
        <dbReference type="SMART" id="SM00095"/>
    </source>
</evidence>
<dbReference type="PANTHER" id="PTHR10395">
    <property type="entry name" value="URICASE AND TRANSTHYRETIN-RELATED"/>
    <property type="match status" value="1"/>
</dbReference>
<reference evidence="12" key="1">
    <citation type="submission" date="2014-09" db="EMBL/GenBank/DDBJ databases">
        <title>Vibrio variabilis JCM 19239. (C206) whole genome shotgun sequence.</title>
        <authorList>
            <person name="Sawabe T."/>
            <person name="Meirelles P."/>
            <person name="Nakanishi M."/>
            <person name="Sayaka M."/>
            <person name="Hattori M."/>
            <person name="Ohkuma M."/>
        </authorList>
    </citation>
    <scope>NUCLEOTIDE SEQUENCE [LARGE SCALE GENOMIC DNA]</scope>
    <source>
        <strain evidence="12">JCM 19239</strain>
    </source>
</reference>
<dbReference type="Pfam" id="PF00576">
    <property type="entry name" value="Transthyretin"/>
    <property type="match status" value="1"/>
</dbReference>
<evidence type="ECO:0000256" key="1">
    <source>
        <dbReference type="ARBA" id="ARBA00001043"/>
    </source>
</evidence>
<dbReference type="PROSITE" id="PS00768">
    <property type="entry name" value="TRANSTHYRETIN_1"/>
    <property type="match status" value="1"/>
</dbReference>
<dbReference type="Proteomes" id="UP000029223">
    <property type="component" value="Unassembled WGS sequence"/>
</dbReference>
<dbReference type="InterPro" id="IPR023419">
    <property type="entry name" value="Transthyretin_CS"/>
</dbReference>
<accession>A0ABQ0JR07</accession>
<dbReference type="InterPro" id="IPR036817">
    <property type="entry name" value="Transthyretin/HIU_hydrolase_sf"/>
</dbReference>
<comment type="caution">
    <text evidence="11">The sequence shown here is derived from an EMBL/GenBank/DDBJ whole genome shotgun (WGS) entry which is preliminary data.</text>
</comment>
<dbReference type="PRINTS" id="PR00189">
    <property type="entry name" value="TRNSTHYRETIN"/>
</dbReference>
<evidence type="ECO:0000256" key="9">
    <source>
        <dbReference type="RuleBase" id="RU361270"/>
    </source>
</evidence>
<dbReference type="InterPro" id="IPR023416">
    <property type="entry name" value="Transthyretin/HIU_hydrolase_d"/>
</dbReference>
<evidence type="ECO:0000313" key="11">
    <source>
        <dbReference type="EMBL" id="GAL31184.1"/>
    </source>
</evidence>
<dbReference type="NCBIfam" id="TIGR02962">
    <property type="entry name" value="hdxy_isourate"/>
    <property type="match status" value="1"/>
</dbReference>
<dbReference type="InterPro" id="IPR000895">
    <property type="entry name" value="Transthyretin/HIU_hydrolase"/>
</dbReference>
<comment type="subunit">
    <text evidence="4 9">Homotetramer.</text>
</comment>
<comment type="similarity">
    <text evidence="3 9">Belongs to the transthyretin family. 5-hydroxyisourate hydrolase subfamily.</text>
</comment>
<comment type="catalytic activity">
    <reaction evidence="1 9">
        <text>5-hydroxyisourate + H2O = 5-hydroxy-2-oxo-4-ureido-2,5-dihydro-1H-imidazole-5-carboxylate + H(+)</text>
        <dbReference type="Rhea" id="RHEA:23736"/>
        <dbReference type="ChEBI" id="CHEBI:15377"/>
        <dbReference type="ChEBI" id="CHEBI:15378"/>
        <dbReference type="ChEBI" id="CHEBI:18072"/>
        <dbReference type="ChEBI" id="CHEBI:58639"/>
        <dbReference type="EC" id="3.5.2.17"/>
    </reaction>
</comment>
<evidence type="ECO:0000256" key="3">
    <source>
        <dbReference type="ARBA" id="ARBA00009850"/>
    </source>
</evidence>
<evidence type="ECO:0000313" key="12">
    <source>
        <dbReference type="Proteomes" id="UP000029223"/>
    </source>
</evidence>
<name>A0ABQ0JR07_9VIBR</name>
<organism evidence="11 12">
    <name type="scientific">Vibrio variabilis</name>
    <dbReference type="NCBI Taxonomy" id="990271"/>
    <lineage>
        <taxon>Bacteria</taxon>
        <taxon>Pseudomonadati</taxon>
        <taxon>Pseudomonadota</taxon>
        <taxon>Gammaproteobacteria</taxon>
        <taxon>Vibrionales</taxon>
        <taxon>Vibrionaceae</taxon>
        <taxon>Vibrio</taxon>
    </lineage>
</organism>
<sequence>MGRLTTHVLDTTNGVPGAEIQVELFRVEGNDTQFLKKVVTNSDGRTDAPILEGDQFVPGKYQLVFHVASYYQAKGVELDEVPFLDDVVIRFGLNDKDAHYHVPLLVSPYSFSTYRAVSSVFTIS</sequence>
<feature type="domain" description="Transthyretin/hydroxyisourate hydrolase" evidence="10">
    <location>
        <begin position="4"/>
        <end position="122"/>
    </location>
</feature>
<dbReference type="InterPro" id="IPR023418">
    <property type="entry name" value="Thyroxine_BS"/>
</dbReference>
<keyword evidence="7 9" id="KW-0659">Purine metabolism</keyword>
<evidence type="ECO:0000256" key="6">
    <source>
        <dbReference type="ARBA" id="ARBA00017539"/>
    </source>
</evidence>
<dbReference type="EC" id="3.5.2.17" evidence="5 9"/>
<dbReference type="PANTHER" id="PTHR10395:SF7">
    <property type="entry name" value="5-HYDROXYISOURATE HYDROLASE"/>
    <property type="match status" value="1"/>
</dbReference>
<keyword evidence="12" id="KW-1185">Reference proteome</keyword>